<accession>A0A7W4WAQ1</accession>
<feature type="domain" description="PDZ" evidence="2">
    <location>
        <begin position="181"/>
        <end position="234"/>
    </location>
</feature>
<sequence>MKLGKPVTLFILGTLLAFGAYSIGWNRGESNGGNGRLSQLFSSDNNLEDRVKKLEDSLRDSIQIQSRLFDLVEDLRRQMEQGEPEGMETRTAATVGHEEPPHTPQDSRQERYRKYREMQRQRLIDAGLNPDRAEFILDKQERFQYEHMQLTYKYRHLDDKSTAEANALRDKLETYSNPRKMFEHELSPQEFELYLEVNGGRQELQVDNIVPGTPAADIGLKPGDKIVSYNGERVFHSGDLRSQIYRVDPGKTVPVEIQREGSSSTETIYVPSGPLGIQG</sequence>
<dbReference type="SUPFAM" id="SSF50156">
    <property type="entry name" value="PDZ domain-like"/>
    <property type="match status" value="1"/>
</dbReference>
<feature type="compositionally biased region" description="Basic and acidic residues" evidence="1">
    <location>
        <begin position="96"/>
        <end position="111"/>
    </location>
</feature>
<dbReference type="PROSITE" id="PS50106">
    <property type="entry name" value="PDZ"/>
    <property type="match status" value="1"/>
</dbReference>
<evidence type="ECO:0000313" key="4">
    <source>
        <dbReference type="Proteomes" id="UP000535937"/>
    </source>
</evidence>
<dbReference type="InterPro" id="IPR036034">
    <property type="entry name" value="PDZ_sf"/>
</dbReference>
<dbReference type="Pfam" id="PF13180">
    <property type="entry name" value="PDZ_2"/>
    <property type="match status" value="1"/>
</dbReference>
<evidence type="ECO:0000256" key="1">
    <source>
        <dbReference type="SAM" id="MobiDB-lite"/>
    </source>
</evidence>
<gene>
    <name evidence="3" type="ORF">FHS09_001077</name>
</gene>
<dbReference type="InterPro" id="IPR001478">
    <property type="entry name" value="PDZ"/>
</dbReference>
<dbReference type="RefSeq" id="WP_183457478.1">
    <property type="nucleotide sequence ID" value="NZ_JACHWZ010000004.1"/>
</dbReference>
<dbReference type="CDD" id="cd06779">
    <property type="entry name" value="cpPDZ_Deg_HtrA-like"/>
    <property type="match status" value="1"/>
</dbReference>
<name>A0A7W4WAQ1_9GAMM</name>
<dbReference type="SMART" id="SM00228">
    <property type="entry name" value="PDZ"/>
    <property type="match status" value="1"/>
</dbReference>
<organism evidence="3 4">
    <name type="scientific">Microbulbifer rhizosphaerae</name>
    <dbReference type="NCBI Taxonomy" id="1562603"/>
    <lineage>
        <taxon>Bacteria</taxon>
        <taxon>Pseudomonadati</taxon>
        <taxon>Pseudomonadota</taxon>
        <taxon>Gammaproteobacteria</taxon>
        <taxon>Cellvibrionales</taxon>
        <taxon>Microbulbiferaceae</taxon>
        <taxon>Microbulbifer</taxon>
    </lineage>
</organism>
<reference evidence="3 4" key="1">
    <citation type="submission" date="2020-08" db="EMBL/GenBank/DDBJ databases">
        <title>Genomic Encyclopedia of Type Strains, Phase III (KMG-III): the genomes of soil and plant-associated and newly described type strains.</title>
        <authorList>
            <person name="Whitman W."/>
        </authorList>
    </citation>
    <scope>NUCLEOTIDE SEQUENCE [LARGE SCALE GENOMIC DNA]</scope>
    <source>
        <strain evidence="3 4">CECT 8799</strain>
    </source>
</reference>
<feature type="region of interest" description="Disordered" evidence="1">
    <location>
        <begin position="80"/>
        <end position="111"/>
    </location>
</feature>
<protein>
    <recommendedName>
        <fullName evidence="2">PDZ domain-containing protein</fullName>
    </recommendedName>
</protein>
<dbReference type="AlphaFoldDB" id="A0A7W4WAQ1"/>
<keyword evidence="4" id="KW-1185">Reference proteome</keyword>
<dbReference type="EMBL" id="JACHWZ010000004">
    <property type="protein sequence ID" value="MBB3060262.1"/>
    <property type="molecule type" value="Genomic_DNA"/>
</dbReference>
<comment type="caution">
    <text evidence="3">The sequence shown here is derived from an EMBL/GenBank/DDBJ whole genome shotgun (WGS) entry which is preliminary data.</text>
</comment>
<dbReference type="Proteomes" id="UP000535937">
    <property type="component" value="Unassembled WGS sequence"/>
</dbReference>
<evidence type="ECO:0000259" key="2">
    <source>
        <dbReference type="PROSITE" id="PS50106"/>
    </source>
</evidence>
<proteinExistence type="predicted"/>
<dbReference type="Gene3D" id="2.30.42.10">
    <property type="match status" value="1"/>
</dbReference>
<evidence type="ECO:0000313" key="3">
    <source>
        <dbReference type="EMBL" id="MBB3060262.1"/>
    </source>
</evidence>